<dbReference type="Proteomes" id="UP000235658">
    <property type="component" value="Unassembled WGS sequence"/>
</dbReference>
<dbReference type="InterPro" id="IPR003509">
    <property type="entry name" value="UPF0102_YraN-like"/>
</dbReference>
<gene>
    <name evidence="3" type="ORF">CJ192_04455</name>
</gene>
<dbReference type="GeneID" id="84578430"/>
<dbReference type="InterPro" id="IPR011856">
    <property type="entry name" value="tRNA_endonuc-like_dom_sf"/>
</dbReference>
<sequence length="118" mass="13859">MKSKKRSIGDFGEDIATKYLEKKGYQILERNFLKSFGEIDIIAIKDDILTFVEVKTRKNDKFKPASLDVDYFKQERIKKTAQAYLIEKNLGEFLISFDVCEVYLEEKMIHYIKNAFGD</sequence>
<accession>A0A2N6UJV1</accession>
<proteinExistence type="inferred from homology"/>
<evidence type="ECO:0000313" key="4">
    <source>
        <dbReference type="Proteomes" id="UP000235658"/>
    </source>
</evidence>
<dbReference type="EMBL" id="PNHP01000002">
    <property type="protein sequence ID" value="PMC82007.1"/>
    <property type="molecule type" value="Genomic_DNA"/>
</dbReference>
<dbReference type="Gene3D" id="3.40.1350.10">
    <property type="match status" value="1"/>
</dbReference>
<name>A0A2N6UJV1_9FIRM</name>
<dbReference type="InterPro" id="IPR011335">
    <property type="entry name" value="Restrct_endonuc-II-like"/>
</dbReference>
<dbReference type="HAMAP" id="MF_00048">
    <property type="entry name" value="UPF0102"/>
    <property type="match status" value="1"/>
</dbReference>
<evidence type="ECO:0000256" key="2">
    <source>
        <dbReference type="HAMAP-Rule" id="MF_00048"/>
    </source>
</evidence>
<organism evidence="3 4">
    <name type="scientific">Anaerococcus hydrogenalis</name>
    <dbReference type="NCBI Taxonomy" id="33029"/>
    <lineage>
        <taxon>Bacteria</taxon>
        <taxon>Bacillati</taxon>
        <taxon>Bacillota</taxon>
        <taxon>Tissierellia</taxon>
        <taxon>Tissierellales</taxon>
        <taxon>Peptoniphilaceae</taxon>
        <taxon>Anaerococcus</taxon>
    </lineage>
</organism>
<reference evidence="3 4" key="1">
    <citation type="submission" date="2017-09" db="EMBL/GenBank/DDBJ databases">
        <title>Bacterial strain isolated from the female urinary microbiota.</title>
        <authorList>
            <person name="Thomas-White K."/>
            <person name="Kumar N."/>
            <person name="Forster S."/>
            <person name="Putonti C."/>
            <person name="Lawley T."/>
            <person name="Wolfe A.J."/>
        </authorList>
    </citation>
    <scope>NUCLEOTIDE SEQUENCE [LARGE SCALE GENOMIC DNA]</scope>
    <source>
        <strain evidence="3 4">UMB0204</strain>
    </source>
</reference>
<dbReference type="RefSeq" id="WP_102197923.1">
    <property type="nucleotide sequence ID" value="NZ_CAUPDS010000013.1"/>
</dbReference>
<dbReference type="PANTHER" id="PTHR34039">
    <property type="entry name" value="UPF0102 PROTEIN YRAN"/>
    <property type="match status" value="1"/>
</dbReference>
<dbReference type="PANTHER" id="PTHR34039:SF1">
    <property type="entry name" value="UPF0102 PROTEIN YRAN"/>
    <property type="match status" value="1"/>
</dbReference>
<dbReference type="NCBIfam" id="NF009150">
    <property type="entry name" value="PRK12497.1-3"/>
    <property type="match status" value="1"/>
</dbReference>
<dbReference type="Pfam" id="PF02021">
    <property type="entry name" value="UPF0102"/>
    <property type="match status" value="1"/>
</dbReference>
<evidence type="ECO:0000313" key="3">
    <source>
        <dbReference type="EMBL" id="PMC82007.1"/>
    </source>
</evidence>
<dbReference type="GO" id="GO:0003676">
    <property type="term" value="F:nucleic acid binding"/>
    <property type="evidence" value="ECO:0007669"/>
    <property type="project" value="InterPro"/>
</dbReference>
<protein>
    <recommendedName>
        <fullName evidence="2">UPF0102 protein CJ192_04455</fullName>
    </recommendedName>
</protein>
<dbReference type="NCBIfam" id="TIGR00252">
    <property type="entry name" value="YraN family protein"/>
    <property type="match status" value="1"/>
</dbReference>
<comment type="caution">
    <text evidence="3">The sequence shown here is derived from an EMBL/GenBank/DDBJ whole genome shotgun (WGS) entry which is preliminary data.</text>
</comment>
<comment type="similarity">
    <text evidence="1 2">Belongs to the UPF0102 family.</text>
</comment>
<dbReference type="SUPFAM" id="SSF52980">
    <property type="entry name" value="Restriction endonuclease-like"/>
    <property type="match status" value="1"/>
</dbReference>
<dbReference type="AlphaFoldDB" id="A0A2N6UJV1"/>
<evidence type="ECO:0000256" key="1">
    <source>
        <dbReference type="ARBA" id="ARBA00006738"/>
    </source>
</evidence>